<comment type="caution">
    <text evidence="2">The sequence shown here is derived from an EMBL/GenBank/DDBJ whole genome shotgun (WGS) entry which is preliminary data.</text>
</comment>
<sequence>MRPHFRNFLPKLVALALAVGLSGCSAATEPAPPTSTPSPTTAVAPVFANDDEALAAAIEAYAAYQEMFTAVAAEGAINPERMQAVTSGSYEDLMLQDLSDARAAGLRTTGTTTFDGVMLQRVDESAPSGTSVVVLYLCSDVSQVDVLDANDVSQVDADRIPRTALEVGFDWEQGRPGVLTVGSRVAWTGDGVC</sequence>
<evidence type="ECO:0000313" key="2">
    <source>
        <dbReference type="EMBL" id="TFD55417.1"/>
    </source>
</evidence>
<evidence type="ECO:0000313" key="3">
    <source>
        <dbReference type="Proteomes" id="UP000297447"/>
    </source>
</evidence>
<feature type="signal peptide" evidence="1">
    <location>
        <begin position="1"/>
        <end position="27"/>
    </location>
</feature>
<feature type="chain" id="PRO_5039180234" evidence="1">
    <location>
        <begin position="28"/>
        <end position="193"/>
    </location>
</feature>
<keyword evidence="1" id="KW-0732">Signal</keyword>
<evidence type="ECO:0000256" key="1">
    <source>
        <dbReference type="SAM" id="SignalP"/>
    </source>
</evidence>
<dbReference type="RefSeq" id="WP_134517774.1">
    <property type="nucleotide sequence ID" value="NZ_SOHE01000008.1"/>
</dbReference>
<accession>A0A4R9AAT2</accession>
<protein>
    <submittedName>
        <fullName evidence="2">Uncharacterized protein</fullName>
    </submittedName>
</protein>
<proteinExistence type="predicted"/>
<dbReference type="OrthoDB" id="5124656at2"/>
<dbReference type="Proteomes" id="UP000297447">
    <property type="component" value="Unassembled WGS sequence"/>
</dbReference>
<dbReference type="AlphaFoldDB" id="A0A4R9AAT2"/>
<name>A0A4R9AAT2_9MICO</name>
<dbReference type="EMBL" id="SOHE01000008">
    <property type="protein sequence ID" value="TFD55417.1"/>
    <property type="molecule type" value="Genomic_DNA"/>
</dbReference>
<reference evidence="2 3" key="1">
    <citation type="submission" date="2019-03" db="EMBL/GenBank/DDBJ databases">
        <title>Genomics of glacier-inhabiting Cryobacterium strains.</title>
        <authorList>
            <person name="Liu Q."/>
            <person name="Xin Y.-H."/>
        </authorList>
    </citation>
    <scope>NUCLEOTIDE SEQUENCE [LARGE SCALE GENOMIC DNA]</scope>
    <source>
        <strain evidence="2 3">Hh14</strain>
    </source>
</reference>
<keyword evidence="3" id="KW-1185">Reference proteome</keyword>
<gene>
    <name evidence="2" type="ORF">E3T55_01285</name>
</gene>
<dbReference type="PROSITE" id="PS51257">
    <property type="entry name" value="PROKAR_LIPOPROTEIN"/>
    <property type="match status" value="1"/>
</dbReference>
<organism evidence="2 3">
    <name type="scientific">Cryobacterium frigoriphilum</name>
    <dbReference type="NCBI Taxonomy" id="1259150"/>
    <lineage>
        <taxon>Bacteria</taxon>
        <taxon>Bacillati</taxon>
        <taxon>Actinomycetota</taxon>
        <taxon>Actinomycetes</taxon>
        <taxon>Micrococcales</taxon>
        <taxon>Microbacteriaceae</taxon>
        <taxon>Cryobacterium</taxon>
    </lineage>
</organism>